<feature type="transmembrane region" description="Helical" evidence="7">
    <location>
        <begin position="121"/>
        <end position="141"/>
    </location>
</feature>
<evidence type="ECO:0000313" key="10">
    <source>
        <dbReference type="Proteomes" id="UP000325517"/>
    </source>
</evidence>
<protein>
    <submittedName>
        <fullName evidence="9">MFS transporter</fullName>
    </submittedName>
</protein>
<comment type="subcellular location">
    <subcellularLocation>
        <location evidence="1">Cell membrane</location>
        <topology evidence="1">Multi-pass membrane protein</topology>
    </subcellularLocation>
</comment>
<dbReference type="Gene3D" id="1.20.1250.20">
    <property type="entry name" value="MFS general substrate transporter like domains"/>
    <property type="match status" value="2"/>
</dbReference>
<feature type="transmembrane region" description="Helical" evidence="7">
    <location>
        <begin position="371"/>
        <end position="392"/>
    </location>
</feature>
<feature type="domain" description="Major facilitator superfamily (MFS) profile" evidence="8">
    <location>
        <begin position="15"/>
        <end position="420"/>
    </location>
</feature>
<feature type="transmembrane region" description="Helical" evidence="7">
    <location>
        <begin position="278"/>
        <end position="298"/>
    </location>
</feature>
<feature type="transmembrane region" description="Helical" evidence="7">
    <location>
        <begin position="58"/>
        <end position="77"/>
    </location>
</feature>
<dbReference type="GO" id="GO:0022857">
    <property type="term" value="F:transmembrane transporter activity"/>
    <property type="evidence" value="ECO:0007669"/>
    <property type="project" value="InterPro"/>
</dbReference>
<proteinExistence type="predicted"/>
<evidence type="ECO:0000313" key="9">
    <source>
        <dbReference type="EMBL" id="QFG01232.1"/>
    </source>
</evidence>
<keyword evidence="6 7" id="KW-0472">Membrane</keyword>
<dbReference type="OrthoDB" id="9783227at2"/>
<dbReference type="PANTHER" id="PTHR43045:SF1">
    <property type="entry name" value="SHIKIMATE TRANSPORTER"/>
    <property type="match status" value="1"/>
</dbReference>
<keyword evidence="5 7" id="KW-1133">Transmembrane helix</keyword>
<organism evidence="9 10">
    <name type="scientific">Psychrobacillus glaciei</name>
    <dbReference type="NCBI Taxonomy" id="2283160"/>
    <lineage>
        <taxon>Bacteria</taxon>
        <taxon>Bacillati</taxon>
        <taxon>Bacillota</taxon>
        <taxon>Bacilli</taxon>
        <taxon>Bacillales</taxon>
        <taxon>Bacillaceae</taxon>
        <taxon>Psychrobacillus</taxon>
    </lineage>
</organism>
<feature type="transmembrane region" description="Helical" evidence="7">
    <location>
        <begin position="21"/>
        <end position="46"/>
    </location>
</feature>
<dbReference type="InterPro" id="IPR011701">
    <property type="entry name" value="MFS"/>
</dbReference>
<sequence length="439" mass="48363">MVVKETQNEKIGKRASLAATVGTVIEFYDFFLYATAAAIIFPHIFFPESSTYLGTLQSFGTLAIGFLARPFGAIIFGHLGDRIGRKSTLVYTILLMGISSFAIGLLPSYEIIGVWAPTLLIFLRFVQGVGVGGEWGGSILLSMEWGKKKNQALKGSWPQMGVAIGLLLASLVFSLVTYISGDGLYTWGWRIPFLLSALLLVIAYVIRIKIPETPKFETALSKSTISRYPIFEVLKKHPKEVILTAFIRMSENGPFYVYTVLMMNYALENFQFNKQSLLNINSFASIFMIFSIPLFGYLADRYGIKRIYLLGVFITFLWAIPYIILVDSGNYLIILSATLIAMIPHSMQVGPQGAFVANNFPTHLRYSGVSLGSQIGAILSGGIAPLICTILLHEIGSIYAISGYIILTAIITFSAALILKDSNEKGDIKFSDNEKLIKA</sequence>
<gene>
    <name evidence="9" type="ORF">PB01_17170</name>
</gene>
<accession>A0A5J6ST29</accession>
<evidence type="ECO:0000256" key="7">
    <source>
        <dbReference type="SAM" id="Phobius"/>
    </source>
</evidence>
<evidence type="ECO:0000256" key="2">
    <source>
        <dbReference type="ARBA" id="ARBA00022448"/>
    </source>
</evidence>
<dbReference type="AlphaFoldDB" id="A0A5J6ST29"/>
<feature type="transmembrane region" description="Helical" evidence="7">
    <location>
        <begin position="331"/>
        <end position="350"/>
    </location>
</feature>
<keyword evidence="2" id="KW-0813">Transport</keyword>
<dbReference type="InterPro" id="IPR020846">
    <property type="entry name" value="MFS_dom"/>
</dbReference>
<dbReference type="SUPFAM" id="SSF103473">
    <property type="entry name" value="MFS general substrate transporter"/>
    <property type="match status" value="1"/>
</dbReference>
<evidence type="ECO:0000256" key="6">
    <source>
        <dbReference type="ARBA" id="ARBA00023136"/>
    </source>
</evidence>
<dbReference type="GO" id="GO:0005886">
    <property type="term" value="C:plasma membrane"/>
    <property type="evidence" value="ECO:0007669"/>
    <property type="project" value="UniProtKB-SubCell"/>
</dbReference>
<evidence type="ECO:0000256" key="4">
    <source>
        <dbReference type="ARBA" id="ARBA00022692"/>
    </source>
</evidence>
<feature type="transmembrane region" description="Helical" evidence="7">
    <location>
        <begin position="162"/>
        <end position="181"/>
    </location>
</feature>
<evidence type="ECO:0000256" key="5">
    <source>
        <dbReference type="ARBA" id="ARBA00022989"/>
    </source>
</evidence>
<name>A0A5J6ST29_9BACI</name>
<dbReference type="CDD" id="cd17369">
    <property type="entry name" value="MFS_ShiA_like"/>
    <property type="match status" value="1"/>
</dbReference>
<dbReference type="Proteomes" id="UP000325517">
    <property type="component" value="Chromosome"/>
</dbReference>
<reference evidence="9 10" key="1">
    <citation type="submission" date="2018-07" db="EMBL/GenBank/DDBJ databases">
        <title>Complete genome sequence of Psychrobacillus sp. PB01, isolated from iceberg, and comparative genome analysis of Psychrobacillus strains.</title>
        <authorList>
            <person name="Lee P.C."/>
        </authorList>
    </citation>
    <scope>NUCLEOTIDE SEQUENCE [LARGE SCALE GENOMIC DNA]</scope>
    <source>
        <strain evidence="9 10">PB01</strain>
    </source>
</reference>
<keyword evidence="3" id="KW-1003">Cell membrane</keyword>
<dbReference type="InterPro" id="IPR036259">
    <property type="entry name" value="MFS_trans_sf"/>
</dbReference>
<evidence type="ECO:0000259" key="8">
    <source>
        <dbReference type="PROSITE" id="PS50850"/>
    </source>
</evidence>
<dbReference type="PROSITE" id="PS50850">
    <property type="entry name" value="MFS"/>
    <property type="match status" value="1"/>
</dbReference>
<keyword evidence="4 7" id="KW-0812">Transmembrane</keyword>
<feature type="transmembrane region" description="Helical" evidence="7">
    <location>
        <begin position="89"/>
        <end position="109"/>
    </location>
</feature>
<evidence type="ECO:0000256" key="3">
    <source>
        <dbReference type="ARBA" id="ARBA00022475"/>
    </source>
</evidence>
<feature type="transmembrane region" description="Helical" evidence="7">
    <location>
        <begin position="398"/>
        <end position="419"/>
    </location>
</feature>
<feature type="transmembrane region" description="Helical" evidence="7">
    <location>
        <begin position="307"/>
        <end position="325"/>
    </location>
</feature>
<keyword evidence="10" id="KW-1185">Reference proteome</keyword>
<dbReference type="EMBL" id="CP031223">
    <property type="protein sequence ID" value="QFG01232.1"/>
    <property type="molecule type" value="Genomic_DNA"/>
</dbReference>
<dbReference type="PANTHER" id="PTHR43045">
    <property type="entry name" value="SHIKIMATE TRANSPORTER"/>
    <property type="match status" value="1"/>
</dbReference>
<dbReference type="Pfam" id="PF07690">
    <property type="entry name" value="MFS_1"/>
    <property type="match status" value="1"/>
</dbReference>
<feature type="transmembrane region" description="Helical" evidence="7">
    <location>
        <begin position="187"/>
        <end position="206"/>
    </location>
</feature>
<dbReference type="KEGG" id="psyo:PB01_17170"/>
<evidence type="ECO:0000256" key="1">
    <source>
        <dbReference type="ARBA" id="ARBA00004651"/>
    </source>
</evidence>